<keyword evidence="1" id="KW-1133">Transmembrane helix</keyword>
<feature type="transmembrane region" description="Helical" evidence="1">
    <location>
        <begin position="324"/>
        <end position="349"/>
    </location>
</feature>
<gene>
    <name evidence="2" type="ORF">HUG17_9275</name>
</gene>
<feature type="transmembrane region" description="Helical" evidence="1">
    <location>
        <begin position="185"/>
        <end position="209"/>
    </location>
</feature>
<evidence type="ECO:0000256" key="1">
    <source>
        <dbReference type="SAM" id="Phobius"/>
    </source>
</evidence>
<feature type="transmembrane region" description="Helical" evidence="1">
    <location>
        <begin position="126"/>
        <end position="146"/>
    </location>
</feature>
<proteinExistence type="predicted"/>
<reference evidence="2" key="2">
    <citation type="journal article" date="2021" name="World Allergy Organ. J.">
        <title>Chromosome-level assembly of Dermatophagoides farinae genome and transcriptome reveals two novel allergens Der f 37 and Der f 39.</title>
        <authorList>
            <person name="Chen J."/>
            <person name="Cai Z."/>
            <person name="Fan D."/>
            <person name="Hu J."/>
            <person name="Hou Y."/>
            <person name="He Y."/>
            <person name="Zhang Z."/>
            <person name="Zhao Z."/>
            <person name="Gao P."/>
            <person name="Hu W."/>
            <person name="Sun J."/>
            <person name="Li J."/>
            <person name="Ji K."/>
        </authorList>
    </citation>
    <scope>NUCLEOTIDE SEQUENCE</scope>
    <source>
        <strain evidence="2">JKM2019</strain>
    </source>
</reference>
<feature type="transmembrane region" description="Helical" evidence="1">
    <location>
        <begin position="81"/>
        <end position="98"/>
    </location>
</feature>
<reference evidence="2" key="1">
    <citation type="submission" date="2020-06" db="EMBL/GenBank/DDBJ databases">
        <authorList>
            <person name="Ji K."/>
            <person name="Li J."/>
        </authorList>
    </citation>
    <scope>NUCLEOTIDE SEQUENCE</scope>
    <source>
        <strain evidence="2">JKM2019</strain>
        <tissue evidence="2">Whole body</tissue>
    </source>
</reference>
<keyword evidence="1" id="KW-0472">Membrane</keyword>
<evidence type="ECO:0000313" key="2">
    <source>
        <dbReference type="EMBL" id="KAH7638170.1"/>
    </source>
</evidence>
<name>A0A9D4SEK5_DERFA</name>
<keyword evidence="1" id="KW-0812">Transmembrane</keyword>
<organism evidence="2">
    <name type="scientific">Dermatophagoides farinae</name>
    <name type="common">American house dust mite</name>
    <dbReference type="NCBI Taxonomy" id="6954"/>
    <lineage>
        <taxon>Eukaryota</taxon>
        <taxon>Metazoa</taxon>
        <taxon>Ecdysozoa</taxon>
        <taxon>Arthropoda</taxon>
        <taxon>Chelicerata</taxon>
        <taxon>Arachnida</taxon>
        <taxon>Acari</taxon>
        <taxon>Acariformes</taxon>
        <taxon>Sarcoptiformes</taxon>
        <taxon>Astigmata</taxon>
        <taxon>Psoroptidia</taxon>
        <taxon>Analgoidea</taxon>
        <taxon>Pyroglyphidae</taxon>
        <taxon>Dermatophagoidinae</taxon>
        <taxon>Dermatophagoides</taxon>
    </lineage>
</organism>
<dbReference type="AlphaFoldDB" id="A0A9D4SEK5"/>
<comment type="caution">
    <text evidence="2">The sequence shown here is derived from an EMBL/GenBank/DDBJ whole genome shotgun (WGS) entry which is preliminary data.</text>
</comment>
<feature type="transmembrane region" description="Helical" evidence="1">
    <location>
        <begin position="254"/>
        <end position="274"/>
    </location>
</feature>
<sequence>MVFIFRNIILSIVDLFKEMTKILFSLLKFDLMNHLKKYFNMYSEQRICKQKYDYNPYGMEYKFNLMAASHNQHQQCRICRVIGLIDLIIIVYIVKNFYEHFLIKRNVIDMHLNANVIGLFMQSDPIVCLFCYLLAIQIIIYLHLLYYSNPNASALYDIIFKQRYDNFHPPYYYRSKMACTIVRDVARIILISLSIFIIVLYLLILMMNLSTLIFVLENWNYFFPFITNIFECFNRSITLVMMLFYWKVLEIPCILYGHCCLLVAVCGSLSGFVFRINVWQTKQLLSSINHRENVQQMIKMIQRKLIQFQHFNTKNLRSLHSTRIYFEAFFIFLLINIPLNCYLIILIMNGNENKFIIFFFIALAAQQIICIFGIHLFAAMCNKEFHSSSNRFINLLVRSHRYWHRRRLSTLLKLSHYGQAYHTKKNMVSHMANYN</sequence>
<accession>A0A9D4SEK5</accession>
<protein>
    <submittedName>
        <fullName evidence="2">Uncharacterized protein</fullName>
    </submittedName>
</protein>
<dbReference type="EMBL" id="SDOV01000008">
    <property type="protein sequence ID" value="KAH7638170.1"/>
    <property type="molecule type" value="Genomic_DNA"/>
</dbReference>
<dbReference type="Proteomes" id="UP000828236">
    <property type="component" value="Unassembled WGS sequence"/>
</dbReference>
<feature type="transmembrane region" description="Helical" evidence="1">
    <location>
        <begin position="355"/>
        <end position="381"/>
    </location>
</feature>